<feature type="signal peptide" evidence="1">
    <location>
        <begin position="1"/>
        <end position="21"/>
    </location>
</feature>
<comment type="caution">
    <text evidence="2">The sequence shown here is derived from an EMBL/GenBank/DDBJ whole genome shotgun (WGS) entry which is preliminary data.</text>
</comment>
<proteinExistence type="predicted"/>
<organism evidence="2 3">
    <name type="scientific">Methylophilus aquaticus</name>
    <dbReference type="NCBI Taxonomy" id="1971610"/>
    <lineage>
        <taxon>Bacteria</taxon>
        <taxon>Pseudomonadati</taxon>
        <taxon>Pseudomonadota</taxon>
        <taxon>Betaproteobacteria</taxon>
        <taxon>Nitrosomonadales</taxon>
        <taxon>Methylophilaceae</taxon>
        <taxon>Methylophilus</taxon>
    </lineage>
</organism>
<keyword evidence="1" id="KW-0732">Signal</keyword>
<dbReference type="EMBL" id="JAVCAP010000022">
    <property type="protein sequence ID" value="MDP8568392.1"/>
    <property type="molecule type" value="Genomic_DNA"/>
</dbReference>
<gene>
    <name evidence="2" type="ORF">Q9291_11085</name>
</gene>
<accession>A0ABT9JUX8</accession>
<evidence type="ECO:0000313" key="3">
    <source>
        <dbReference type="Proteomes" id="UP001225906"/>
    </source>
</evidence>
<protein>
    <submittedName>
        <fullName evidence="2">Spy/CpxP family protein refolding chaperone</fullName>
    </submittedName>
</protein>
<dbReference type="RefSeq" id="WP_306390113.1">
    <property type="nucleotide sequence ID" value="NZ_JAVCAP010000022.1"/>
</dbReference>
<name>A0ABT9JUX8_9PROT</name>
<dbReference type="InterPro" id="IPR012899">
    <property type="entry name" value="LTXXQ"/>
</dbReference>
<dbReference type="Pfam" id="PF07813">
    <property type="entry name" value="LTXXQ"/>
    <property type="match status" value="1"/>
</dbReference>
<evidence type="ECO:0000256" key="1">
    <source>
        <dbReference type="SAM" id="SignalP"/>
    </source>
</evidence>
<dbReference type="Proteomes" id="UP001225906">
    <property type="component" value="Unassembled WGS sequence"/>
</dbReference>
<sequence length="146" mass="16575">MKLKKLAIAGVLILVSGIAYAAHEHDCGGKGKFDKAQWQEHRAEHFEKHQAELHGKLALTAEQENAWKIFQGQIKPPEKAGHPDAEALSKLNTLQRLDSMEAWDKERDSQMAERAKAIRAFYAQLSDTQKKVFDDNAFPHPHKRPK</sequence>
<feature type="chain" id="PRO_5046194854" evidence="1">
    <location>
        <begin position="22"/>
        <end position="146"/>
    </location>
</feature>
<reference evidence="3" key="1">
    <citation type="journal article" date="2019" name="Int. J. Syst. Evol. Microbiol.">
        <title>The Global Catalogue of Microorganisms (GCM) 10K type strain sequencing project: providing services to taxonomists for standard genome sequencing and annotation.</title>
        <authorList>
            <consortium name="The Broad Institute Genomics Platform"/>
            <consortium name="The Broad Institute Genome Sequencing Center for Infectious Disease"/>
            <person name="Wu L."/>
            <person name="Ma J."/>
        </authorList>
    </citation>
    <scope>NUCLEOTIDE SEQUENCE [LARGE SCALE GENOMIC DNA]</scope>
    <source>
        <strain evidence="3">VKM B-3159</strain>
    </source>
</reference>
<evidence type="ECO:0000313" key="2">
    <source>
        <dbReference type="EMBL" id="MDP8568392.1"/>
    </source>
</evidence>
<keyword evidence="3" id="KW-1185">Reference proteome</keyword>